<dbReference type="GO" id="GO:0000139">
    <property type="term" value="C:Golgi membrane"/>
    <property type="evidence" value="ECO:0007669"/>
    <property type="project" value="InterPro"/>
</dbReference>
<evidence type="ECO:0000256" key="2">
    <source>
        <dbReference type="ARBA" id="ARBA00006447"/>
    </source>
</evidence>
<evidence type="ECO:0000256" key="1">
    <source>
        <dbReference type="ARBA" id="ARBA00004141"/>
    </source>
</evidence>
<organism evidence="7 8">
    <name type="scientific">Cymbomonas tetramitiformis</name>
    <dbReference type="NCBI Taxonomy" id="36881"/>
    <lineage>
        <taxon>Eukaryota</taxon>
        <taxon>Viridiplantae</taxon>
        <taxon>Chlorophyta</taxon>
        <taxon>Pyramimonadophyceae</taxon>
        <taxon>Pyramimonadales</taxon>
        <taxon>Pyramimonadaceae</taxon>
        <taxon>Cymbomonas</taxon>
    </lineage>
</organism>
<evidence type="ECO:0000313" key="8">
    <source>
        <dbReference type="Proteomes" id="UP001190700"/>
    </source>
</evidence>
<evidence type="ECO:0000313" key="7">
    <source>
        <dbReference type="EMBL" id="KAK3238177.1"/>
    </source>
</evidence>
<keyword evidence="4 6" id="KW-1133">Transmembrane helix</keyword>
<proteinExistence type="inferred from homology"/>
<keyword evidence="3 6" id="KW-0812">Transmembrane</keyword>
<comment type="caution">
    <text evidence="7">The sequence shown here is derived from an EMBL/GenBank/DDBJ whole genome shotgun (WGS) entry which is preliminary data.</text>
</comment>
<feature type="transmembrane region" description="Helical" evidence="6">
    <location>
        <begin position="118"/>
        <end position="138"/>
    </location>
</feature>
<dbReference type="PIRSF" id="PIRSF005799">
    <property type="entry name" value="UDP-gal_transpt"/>
    <property type="match status" value="1"/>
</dbReference>
<feature type="transmembrane region" description="Helical" evidence="6">
    <location>
        <begin position="93"/>
        <end position="111"/>
    </location>
</feature>
<sequence>MAPGSGAWSPKPQGVSDVTLTTIFLVLLCVENSASMLARRFVVGIAHQSFSKNAVLCANEIVKMIFSLVMTSRAHSSNLSRHLTSLIRTSPRMGVPAFVYLVVNLISYPALARIDASTFTAISQLKVLATAFFAMFMLGTKVSGRKWRTLAMMVAGVTIISLESSPDSKHAHADIISAHEHGDVHVSIWSELADLDYLLGVACAATQTLLSGFAAIYFEKVLKAKGSDLNVWDRNIQLAIFSIAIYLPSSFIETEGNPFAGFTGMVWFVVFLHAAGGILVALSVLYSNSITKTVAVCGSLVLTTVLGKVLFDAPLNGVILIGCVIVILSIFSYRGDSEVEEKLAKLSSGPAPHET</sequence>
<evidence type="ECO:0000256" key="4">
    <source>
        <dbReference type="ARBA" id="ARBA00022989"/>
    </source>
</evidence>
<reference evidence="7 8" key="1">
    <citation type="journal article" date="2015" name="Genome Biol. Evol.">
        <title>Comparative Genomics of a Bacterivorous Green Alga Reveals Evolutionary Causalities and Consequences of Phago-Mixotrophic Mode of Nutrition.</title>
        <authorList>
            <person name="Burns J.A."/>
            <person name="Paasch A."/>
            <person name="Narechania A."/>
            <person name="Kim E."/>
        </authorList>
    </citation>
    <scope>NUCLEOTIDE SEQUENCE [LARGE SCALE GENOMIC DNA]</scope>
    <source>
        <strain evidence="7 8">PLY_AMNH</strain>
    </source>
</reference>
<protein>
    <recommendedName>
        <fullName evidence="9">UDP-galactose transporter</fullName>
    </recommendedName>
</protein>
<dbReference type="Gene3D" id="1.10.3730.20">
    <property type="match status" value="1"/>
</dbReference>
<dbReference type="GO" id="GO:0015165">
    <property type="term" value="F:pyrimidine nucleotide-sugar transmembrane transporter activity"/>
    <property type="evidence" value="ECO:0007669"/>
    <property type="project" value="InterPro"/>
</dbReference>
<keyword evidence="8" id="KW-1185">Reference proteome</keyword>
<evidence type="ECO:0008006" key="9">
    <source>
        <dbReference type="Google" id="ProtNLM"/>
    </source>
</evidence>
<comment type="similarity">
    <text evidence="2">Belongs to the nucleotide-sugar transporter family. CMP-Sialate:CMP antiporter (TC 2.A.7.12) subfamily.</text>
</comment>
<evidence type="ECO:0000256" key="6">
    <source>
        <dbReference type="SAM" id="Phobius"/>
    </source>
</evidence>
<evidence type="ECO:0000256" key="3">
    <source>
        <dbReference type="ARBA" id="ARBA00022692"/>
    </source>
</evidence>
<dbReference type="EMBL" id="LGRX02034311">
    <property type="protein sequence ID" value="KAK3238177.1"/>
    <property type="molecule type" value="Genomic_DNA"/>
</dbReference>
<dbReference type="NCBIfam" id="TIGR00803">
    <property type="entry name" value="nst"/>
    <property type="match status" value="1"/>
</dbReference>
<keyword evidence="5 6" id="KW-0472">Membrane</keyword>
<evidence type="ECO:0000256" key="5">
    <source>
        <dbReference type="ARBA" id="ARBA00023136"/>
    </source>
</evidence>
<dbReference type="PANTHER" id="PTHR10231">
    <property type="entry name" value="NUCLEOTIDE-SUGAR TRANSMEMBRANE TRANSPORTER"/>
    <property type="match status" value="1"/>
</dbReference>
<comment type="subcellular location">
    <subcellularLocation>
        <location evidence="1">Membrane</location>
        <topology evidence="1">Multi-pass membrane protein</topology>
    </subcellularLocation>
</comment>
<dbReference type="InterPro" id="IPR037185">
    <property type="entry name" value="EmrE-like"/>
</dbReference>
<feature type="transmembrane region" description="Helical" evidence="6">
    <location>
        <begin position="20"/>
        <end position="42"/>
    </location>
</feature>
<gene>
    <name evidence="7" type="ORF">CYMTET_51798</name>
</gene>
<dbReference type="InterPro" id="IPR007271">
    <property type="entry name" value="Nuc_sug_transpt"/>
</dbReference>
<dbReference type="AlphaFoldDB" id="A0AAE0ESA7"/>
<accession>A0AAE0ESA7</accession>
<feature type="transmembrane region" description="Helical" evidence="6">
    <location>
        <begin position="197"/>
        <end position="219"/>
    </location>
</feature>
<feature type="transmembrane region" description="Helical" evidence="6">
    <location>
        <begin position="317"/>
        <end position="335"/>
    </location>
</feature>
<dbReference type="Proteomes" id="UP001190700">
    <property type="component" value="Unassembled WGS sequence"/>
</dbReference>
<dbReference type="Pfam" id="PF04142">
    <property type="entry name" value="Nuc_sug_transp"/>
    <property type="match status" value="1"/>
</dbReference>
<name>A0AAE0ESA7_9CHLO</name>
<dbReference type="SUPFAM" id="SSF103481">
    <property type="entry name" value="Multidrug resistance efflux transporter EmrE"/>
    <property type="match status" value="1"/>
</dbReference>
<feature type="transmembrane region" description="Helical" evidence="6">
    <location>
        <begin position="264"/>
        <end position="286"/>
    </location>
</feature>